<evidence type="ECO:0000313" key="1">
    <source>
        <dbReference type="EMBL" id="VFU54515.1"/>
    </source>
</evidence>
<organism evidence="1">
    <name type="scientific">Salix viminalis</name>
    <name type="common">Common osier</name>
    <name type="synonym">Basket willow</name>
    <dbReference type="NCBI Taxonomy" id="40686"/>
    <lineage>
        <taxon>Eukaryota</taxon>
        <taxon>Viridiplantae</taxon>
        <taxon>Streptophyta</taxon>
        <taxon>Embryophyta</taxon>
        <taxon>Tracheophyta</taxon>
        <taxon>Spermatophyta</taxon>
        <taxon>Magnoliopsida</taxon>
        <taxon>eudicotyledons</taxon>
        <taxon>Gunneridae</taxon>
        <taxon>Pentapetalae</taxon>
        <taxon>rosids</taxon>
        <taxon>fabids</taxon>
        <taxon>Malpighiales</taxon>
        <taxon>Salicaceae</taxon>
        <taxon>Saliceae</taxon>
        <taxon>Salix</taxon>
    </lineage>
</organism>
<reference evidence="1" key="1">
    <citation type="submission" date="2019-03" db="EMBL/GenBank/DDBJ databases">
        <authorList>
            <person name="Mank J."/>
            <person name="Almeida P."/>
        </authorList>
    </citation>
    <scope>NUCLEOTIDE SEQUENCE</scope>
    <source>
        <strain evidence="1">78183</strain>
    </source>
</reference>
<dbReference type="AlphaFoldDB" id="A0A6N2N159"/>
<dbReference type="EMBL" id="CAADRP010001841">
    <property type="protein sequence ID" value="VFU54515.1"/>
    <property type="molecule type" value="Genomic_DNA"/>
</dbReference>
<gene>
    <name evidence="1" type="ORF">SVIM_LOCUS381594</name>
</gene>
<accession>A0A6N2N159</accession>
<proteinExistence type="predicted"/>
<protein>
    <submittedName>
        <fullName evidence="1">Uncharacterized protein</fullName>
    </submittedName>
</protein>
<sequence>MKKRKRKKNCFSVFFINSTSPPLVCFSPMSFASKERKPEKQASLSLSLIFFFFSAIPSKIKTTTRCRFIHFVAAFLRFPSRSCFGLELLSGA</sequence>
<name>A0A6N2N159_SALVM</name>